<sequence>YSNTRVYEVVLLLSFSHLICRTPLPNMLSSLGQHRGPVYPIYE</sequence>
<evidence type="ECO:0000313" key="2">
    <source>
        <dbReference type="Proteomes" id="UP000789525"/>
    </source>
</evidence>
<feature type="non-terminal residue" evidence="1">
    <location>
        <position position="43"/>
    </location>
</feature>
<keyword evidence="2" id="KW-1185">Reference proteome</keyword>
<feature type="non-terminal residue" evidence="1">
    <location>
        <position position="1"/>
    </location>
</feature>
<accession>A0ACA9PVV1</accession>
<organism evidence="1 2">
    <name type="scientific">Acaulospora colombiana</name>
    <dbReference type="NCBI Taxonomy" id="27376"/>
    <lineage>
        <taxon>Eukaryota</taxon>
        <taxon>Fungi</taxon>
        <taxon>Fungi incertae sedis</taxon>
        <taxon>Mucoromycota</taxon>
        <taxon>Glomeromycotina</taxon>
        <taxon>Glomeromycetes</taxon>
        <taxon>Diversisporales</taxon>
        <taxon>Acaulosporaceae</taxon>
        <taxon>Acaulospora</taxon>
    </lineage>
</organism>
<dbReference type="Proteomes" id="UP000789525">
    <property type="component" value="Unassembled WGS sequence"/>
</dbReference>
<reference evidence="1" key="1">
    <citation type="submission" date="2021-06" db="EMBL/GenBank/DDBJ databases">
        <authorList>
            <person name="Kallberg Y."/>
            <person name="Tangrot J."/>
            <person name="Rosling A."/>
        </authorList>
    </citation>
    <scope>NUCLEOTIDE SEQUENCE</scope>
    <source>
        <strain evidence="1">CL356</strain>
    </source>
</reference>
<gene>
    <name evidence="1" type="ORF">ACOLOM_LOCUS11421</name>
</gene>
<evidence type="ECO:0000313" key="1">
    <source>
        <dbReference type="EMBL" id="CAG8726930.1"/>
    </source>
</evidence>
<dbReference type="EMBL" id="CAJVPT010041037">
    <property type="protein sequence ID" value="CAG8726930.1"/>
    <property type="molecule type" value="Genomic_DNA"/>
</dbReference>
<name>A0ACA9PVV1_9GLOM</name>
<protein>
    <submittedName>
        <fullName evidence="1">3883_t:CDS:1</fullName>
    </submittedName>
</protein>
<proteinExistence type="predicted"/>
<comment type="caution">
    <text evidence="1">The sequence shown here is derived from an EMBL/GenBank/DDBJ whole genome shotgun (WGS) entry which is preliminary data.</text>
</comment>